<keyword evidence="13" id="KW-0460">Magnesium</keyword>
<keyword evidence="18" id="KW-0917">Virion maturation</keyword>
<dbReference type="PANTHER" id="PTHR42648">
    <property type="entry name" value="TRANSPOSASE, PUTATIVE-RELATED"/>
    <property type="match status" value="1"/>
</dbReference>
<keyword evidence="24" id="KW-1185">Reference proteome</keyword>
<evidence type="ECO:0000256" key="17">
    <source>
        <dbReference type="ARBA" id="ARBA00022932"/>
    </source>
</evidence>
<dbReference type="GO" id="GO:0005524">
    <property type="term" value="F:ATP binding"/>
    <property type="evidence" value="ECO:0007669"/>
    <property type="project" value="UniProtKB-KW"/>
</dbReference>
<evidence type="ECO:0000256" key="7">
    <source>
        <dbReference type="ARBA" id="ARBA00022722"/>
    </source>
</evidence>
<evidence type="ECO:0000256" key="8">
    <source>
        <dbReference type="ARBA" id="ARBA00022723"/>
    </source>
</evidence>
<keyword evidence="5" id="KW-0808">Transferase</keyword>
<evidence type="ECO:0000256" key="12">
    <source>
        <dbReference type="ARBA" id="ARBA00022840"/>
    </source>
</evidence>
<proteinExistence type="predicted"/>
<keyword evidence="17" id="KW-0239">DNA-directed DNA polymerase</keyword>
<evidence type="ECO:0000256" key="20">
    <source>
        <dbReference type="ARBA" id="ARBA00048173"/>
    </source>
</evidence>
<dbReference type="EMBL" id="AVOT02061108">
    <property type="protein sequence ID" value="MBW0554422.1"/>
    <property type="molecule type" value="Genomic_DNA"/>
</dbReference>
<dbReference type="InterPro" id="IPR039537">
    <property type="entry name" value="Retrotran_Ty1/copia-like"/>
</dbReference>
<name>A0A9Q3PB69_9BASI</name>
<evidence type="ECO:0000256" key="5">
    <source>
        <dbReference type="ARBA" id="ARBA00022679"/>
    </source>
</evidence>
<keyword evidence="2" id="KW-0815">Transposition</keyword>
<dbReference type="PROSITE" id="PS00141">
    <property type="entry name" value="ASP_PROTEASE"/>
    <property type="match status" value="1"/>
</dbReference>
<dbReference type="GO" id="GO:0006310">
    <property type="term" value="P:DNA recombination"/>
    <property type="evidence" value="ECO:0007669"/>
    <property type="project" value="UniProtKB-KW"/>
</dbReference>
<dbReference type="Proteomes" id="UP000765509">
    <property type="component" value="Unassembled WGS sequence"/>
</dbReference>
<comment type="caution">
    <text evidence="23">The sequence shown here is derived from an EMBL/GenBank/DDBJ whole genome shotgun (WGS) entry which is preliminary data.</text>
</comment>
<dbReference type="GO" id="GO:0015074">
    <property type="term" value="P:DNA integration"/>
    <property type="evidence" value="ECO:0007669"/>
    <property type="project" value="UniProtKB-KW"/>
</dbReference>
<keyword evidence="12" id="KW-0067">ATP-binding</keyword>
<keyword evidence="9" id="KW-0547">Nucleotide-binding</keyword>
<dbReference type="Pfam" id="PF22936">
    <property type="entry name" value="Pol_BBD"/>
    <property type="match status" value="1"/>
</dbReference>
<dbReference type="InterPro" id="IPR001584">
    <property type="entry name" value="Integrase_cat-core"/>
</dbReference>
<keyword evidence="19" id="KW-0233">DNA recombination</keyword>
<keyword evidence="3" id="KW-1188">Viral release from host cell</keyword>
<evidence type="ECO:0000256" key="3">
    <source>
        <dbReference type="ARBA" id="ARBA00022612"/>
    </source>
</evidence>
<dbReference type="InterPro" id="IPR036397">
    <property type="entry name" value="RNaseH_sf"/>
</dbReference>
<evidence type="ECO:0000256" key="14">
    <source>
        <dbReference type="ARBA" id="ARBA00022884"/>
    </source>
</evidence>
<evidence type="ECO:0000256" key="21">
    <source>
        <dbReference type="ARBA" id="ARBA00049244"/>
    </source>
</evidence>
<keyword evidence="6" id="KW-0548">Nucleotidyltransferase</keyword>
<evidence type="ECO:0000256" key="13">
    <source>
        <dbReference type="ARBA" id="ARBA00022842"/>
    </source>
</evidence>
<dbReference type="GO" id="GO:0004519">
    <property type="term" value="F:endonuclease activity"/>
    <property type="evidence" value="ECO:0007669"/>
    <property type="project" value="UniProtKB-KW"/>
</dbReference>
<dbReference type="PANTHER" id="PTHR42648:SF11">
    <property type="entry name" value="TRANSPOSON TY4-P GAG-POL POLYPROTEIN"/>
    <property type="match status" value="1"/>
</dbReference>
<evidence type="ECO:0000256" key="16">
    <source>
        <dbReference type="ARBA" id="ARBA00022918"/>
    </source>
</evidence>
<dbReference type="PROSITE" id="PS50994">
    <property type="entry name" value="INTEGRASE"/>
    <property type="match status" value="1"/>
</dbReference>
<evidence type="ECO:0000313" key="23">
    <source>
        <dbReference type="EMBL" id="MBW0554422.1"/>
    </source>
</evidence>
<dbReference type="InterPro" id="IPR001969">
    <property type="entry name" value="Aspartic_peptidase_AS"/>
</dbReference>
<evidence type="ECO:0000256" key="15">
    <source>
        <dbReference type="ARBA" id="ARBA00022908"/>
    </source>
</evidence>
<dbReference type="SUPFAM" id="SSF53098">
    <property type="entry name" value="Ribonuclease H-like"/>
    <property type="match status" value="1"/>
</dbReference>
<evidence type="ECO:0000256" key="2">
    <source>
        <dbReference type="ARBA" id="ARBA00022578"/>
    </source>
</evidence>
<gene>
    <name evidence="23" type="ORF">O181_094137</name>
</gene>
<dbReference type="OrthoDB" id="3243429at2759"/>
<keyword evidence="8" id="KW-0479">Metal-binding</keyword>
<dbReference type="GO" id="GO:0003887">
    <property type="term" value="F:DNA-directed DNA polymerase activity"/>
    <property type="evidence" value="ECO:0007669"/>
    <property type="project" value="UniProtKB-KW"/>
</dbReference>
<protein>
    <recommendedName>
        <fullName evidence="22">Integrase catalytic domain-containing protein</fullName>
    </recommendedName>
</protein>
<evidence type="ECO:0000313" key="24">
    <source>
        <dbReference type="Proteomes" id="UP000765509"/>
    </source>
</evidence>
<dbReference type="GO" id="GO:0046872">
    <property type="term" value="F:metal ion binding"/>
    <property type="evidence" value="ECO:0007669"/>
    <property type="project" value="UniProtKB-KW"/>
</dbReference>
<organism evidence="23 24">
    <name type="scientific">Austropuccinia psidii MF-1</name>
    <dbReference type="NCBI Taxonomy" id="1389203"/>
    <lineage>
        <taxon>Eukaryota</taxon>
        <taxon>Fungi</taxon>
        <taxon>Dikarya</taxon>
        <taxon>Basidiomycota</taxon>
        <taxon>Pucciniomycotina</taxon>
        <taxon>Pucciniomycetes</taxon>
        <taxon>Pucciniales</taxon>
        <taxon>Sphaerophragmiaceae</taxon>
        <taxon>Austropuccinia</taxon>
    </lineage>
</organism>
<dbReference type="GO" id="GO:0003723">
    <property type="term" value="F:RNA binding"/>
    <property type="evidence" value="ECO:0007669"/>
    <property type="project" value="UniProtKB-KW"/>
</dbReference>
<evidence type="ECO:0000256" key="6">
    <source>
        <dbReference type="ARBA" id="ARBA00022695"/>
    </source>
</evidence>
<feature type="domain" description="Integrase catalytic" evidence="22">
    <location>
        <begin position="192"/>
        <end position="315"/>
    </location>
</feature>
<comment type="catalytic activity">
    <reaction evidence="20">
        <text>DNA(n) + a 2'-deoxyribonucleoside 5'-triphosphate = DNA(n+1) + diphosphate</text>
        <dbReference type="Rhea" id="RHEA:22508"/>
        <dbReference type="Rhea" id="RHEA-COMP:17339"/>
        <dbReference type="Rhea" id="RHEA-COMP:17340"/>
        <dbReference type="ChEBI" id="CHEBI:33019"/>
        <dbReference type="ChEBI" id="CHEBI:61560"/>
        <dbReference type="ChEBI" id="CHEBI:173112"/>
        <dbReference type="EC" id="2.7.7.49"/>
    </reaction>
</comment>
<dbReference type="AlphaFoldDB" id="A0A9Q3PB69"/>
<evidence type="ECO:0000256" key="1">
    <source>
        <dbReference type="ARBA" id="ARBA00002180"/>
    </source>
</evidence>
<keyword evidence="7" id="KW-0540">Nuclease</keyword>
<keyword evidence="15" id="KW-0229">DNA integration</keyword>
<evidence type="ECO:0000256" key="4">
    <source>
        <dbReference type="ARBA" id="ARBA00022670"/>
    </source>
</evidence>
<evidence type="ECO:0000259" key="22">
    <source>
        <dbReference type="PROSITE" id="PS50994"/>
    </source>
</evidence>
<dbReference type="GO" id="GO:0032196">
    <property type="term" value="P:transposition"/>
    <property type="evidence" value="ECO:0007669"/>
    <property type="project" value="UniProtKB-KW"/>
</dbReference>
<keyword evidence="11" id="KW-0378">Hydrolase</keyword>
<sequence>MLEEGKAVLDSGATHSVVGTSSLFTNLKQTNMVLSVSSHHQFPVDGVGDVILNTPGGALELQDVLLCKHMPGVVIAMGQLNTGKTSLIFLQELFHIQLWQSHVISFKRNNQWFIPIICGTEPKTTPVYICALSENTHPPRIGHLSLRNIKCLSQFNAITGLPALPSIALDICHPCSISKSQHRLLKTPSRNLVRQPGDVVLADLIGPLPEGVGTAKYALLIQDSFSRLTAVVQLSDKSEAKGQLKEWILKFNNSTDYHVKCLQTNNGSEFKNNFLDAFTSANGIVQEYLIRYEHHQSGQIERTNRTIGEMPEHAC</sequence>
<keyword evidence="10" id="KW-0255">Endonuclease</keyword>
<dbReference type="GO" id="GO:0003964">
    <property type="term" value="F:RNA-directed DNA polymerase activity"/>
    <property type="evidence" value="ECO:0007669"/>
    <property type="project" value="UniProtKB-KW"/>
</dbReference>
<dbReference type="Gene3D" id="3.30.420.10">
    <property type="entry name" value="Ribonuclease H-like superfamily/Ribonuclease H"/>
    <property type="match status" value="1"/>
</dbReference>
<evidence type="ECO:0000256" key="18">
    <source>
        <dbReference type="ARBA" id="ARBA00023113"/>
    </source>
</evidence>
<dbReference type="GO" id="GO:0004190">
    <property type="term" value="F:aspartic-type endopeptidase activity"/>
    <property type="evidence" value="ECO:0007669"/>
    <property type="project" value="InterPro"/>
</dbReference>
<dbReference type="GO" id="GO:0005634">
    <property type="term" value="C:nucleus"/>
    <property type="evidence" value="ECO:0007669"/>
    <property type="project" value="UniProtKB-ARBA"/>
</dbReference>
<evidence type="ECO:0000256" key="19">
    <source>
        <dbReference type="ARBA" id="ARBA00023172"/>
    </source>
</evidence>
<keyword evidence="4" id="KW-0645">Protease</keyword>
<accession>A0A9Q3PB69</accession>
<dbReference type="InterPro" id="IPR012337">
    <property type="entry name" value="RNaseH-like_sf"/>
</dbReference>
<comment type="catalytic activity">
    <reaction evidence="21">
        <text>DNA(n) + a 2'-deoxyribonucleoside 5'-triphosphate = DNA(n+1) + diphosphate</text>
        <dbReference type="Rhea" id="RHEA:22508"/>
        <dbReference type="Rhea" id="RHEA-COMP:17339"/>
        <dbReference type="Rhea" id="RHEA-COMP:17340"/>
        <dbReference type="ChEBI" id="CHEBI:33019"/>
        <dbReference type="ChEBI" id="CHEBI:61560"/>
        <dbReference type="ChEBI" id="CHEBI:173112"/>
        <dbReference type="EC" id="2.7.7.7"/>
    </reaction>
</comment>
<evidence type="ECO:0000256" key="10">
    <source>
        <dbReference type="ARBA" id="ARBA00022759"/>
    </source>
</evidence>
<keyword evidence="14" id="KW-0694">RNA-binding</keyword>
<reference evidence="23" key="1">
    <citation type="submission" date="2021-03" db="EMBL/GenBank/DDBJ databases">
        <title>Draft genome sequence of rust myrtle Austropuccinia psidii MF-1, a brazilian biotype.</title>
        <authorList>
            <person name="Quecine M.C."/>
            <person name="Pachon D.M.R."/>
            <person name="Bonatelli M.L."/>
            <person name="Correr F.H."/>
            <person name="Franceschini L.M."/>
            <person name="Leite T.F."/>
            <person name="Margarido G.R.A."/>
            <person name="Almeida C.A."/>
            <person name="Ferrarezi J.A."/>
            <person name="Labate C.A."/>
        </authorList>
    </citation>
    <scope>NUCLEOTIDE SEQUENCE</scope>
    <source>
        <strain evidence="23">MF-1</strain>
    </source>
</reference>
<comment type="function">
    <text evidence="1">The aspartyl protease (PR) mediates the proteolytic cleavages of the Gag and Gag-Pol polyproteins after assembly of the VLP.</text>
</comment>
<evidence type="ECO:0000256" key="11">
    <source>
        <dbReference type="ARBA" id="ARBA00022801"/>
    </source>
</evidence>
<keyword evidence="16" id="KW-0695">RNA-directed DNA polymerase</keyword>
<dbReference type="InterPro" id="IPR054722">
    <property type="entry name" value="PolX-like_BBD"/>
</dbReference>
<dbReference type="GO" id="GO:0006508">
    <property type="term" value="P:proteolysis"/>
    <property type="evidence" value="ECO:0007669"/>
    <property type="project" value="UniProtKB-KW"/>
</dbReference>
<evidence type="ECO:0000256" key="9">
    <source>
        <dbReference type="ARBA" id="ARBA00022741"/>
    </source>
</evidence>